<protein>
    <submittedName>
        <fullName evidence="1">Uncharacterized protein</fullName>
    </submittedName>
</protein>
<reference evidence="1 2" key="1">
    <citation type="submission" date="2019-06" db="EMBL/GenBank/DDBJ databases">
        <title>Draft genome sequence of Clostridium diolis DSM 15410.</title>
        <authorList>
            <person name="Kobayashi H."/>
            <person name="Tanizawa Y."/>
            <person name="Tohno M."/>
        </authorList>
    </citation>
    <scope>NUCLEOTIDE SEQUENCE [LARGE SCALE GENOMIC DNA]</scope>
    <source>
        <strain evidence="1 2">DSM 15410</strain>
    </source>
</reference>
<evidence type="ECO:0000313" key="2">
    <source>
        <dbReference type="Proteomes" id="UP000325212"/>
    </source>
</evidence>
<evidence type="ECO:0000313" key="1">
    <source>
        <dbReference type="EMBL" id="GEA30739.1"/>
    </source>
</evidence>
<dbReference type="Proteomes" id="UP000325212">
    <property type="component" value="Unassembled WGS sequence"/>
</dbReference>
<sequence>MDITYYILIKYQNNWTLYGKSFKIDIRKYRFIFISVYFRAYLRIKENNINFLILIKTY</sequence>
<dbReference type="EMBL" id="BJLA01000004">
    <property type="protein sequence ID" value="GEA30739.1"/>
    <property type="molecule type" value="Genomic_DNA"/>
</dbReference>
<proteinExistence type="predicted"/>
<keyword evidence="2" id="KW-1185">Reference proteome</keyword>
<dbReference type="AlphaFoldDB" id="A0AAV3W131"/>
<name>A0AAV3W131_9CLOT</name>
<gene>
    <name evidence="1" type="ORF">CDIOL_16620</name>
</gene>
<comment type="caution">
    <text evidence="1">The sequence shown here is derived from an EMBL/GenBank/DDBJ whole genome shotgun (WGS) entry which is preliminary data.</text>
</comment>
<organism evidence="1 2">
    <name type="scientific">Clostridium diolis</name>
    <dbReference type="NCBI Taxonomy" id="223919"/>
    <lineage>
        <taxon>Bacteria</taxon>
        <taxon>Bacillati</taxon>
        <taxon>Bacillota</taxon>
        <taxon>Clostridia</taxon>
        <taxon>Eubacteriales</taxon>
        <taxon>Clostridiaceae</taxon>
        <taxon>Clostridium</taxon>
    </lineage>
</organism>
<accession>A0AAV3W131</accession>